<evidence type="ECO:0000256" key="6">
    <source>
        <dbReference type="PROSITE-ProRule" id="PRU00108"/>
    </source>
</evidence>
<dbReference type="Pfam" id="PF00046">
    <property type="entry name" value="Homeodomain"/>
    <property type="match status" value="1"/>
</dbReference>
<dbReference type="PROSITE" id="PS50071">
    <property type="entry name" value="HOMEOBOX_2"/>
    <property type="match status" value="1"/>
</dbReference>
<keyword evidence="4 6" id="KW-0371">Homeobox</keyword>
<proteinExistence type="inferred from homology"/>
<gene>
    <name evidence="10" type="ORF">BV898_07494</name>
</gene>
<dbReference type="SUPFAM" id="SSF46689">
    <property type="entry name" value="Homeodomain-like"/>
    <property type="match status" value="1"/>
</dbReference>
<comment type="similarity">
    <text evidence="2">Belongs to the paired homeobox family. Bicoid subfamily.</text>
</comment>
<evidence type="ECO:0000256" key="8">
    <source>
        <dbReference type="SAM" id="MobiDB-lite"/>
    </source>
</evidence>
<keyword evidence="3 6" id="KW-0238">DNA-binding</keyword>
<evidence type="ECO:0000256" key="1">
    <source>
        <dbReference type="ARBA" id="ARBA00004123"/>
    </source>
</evidence>
<comment type="caution">
    <text evidence="10">The sequence shown here is derived from an EMBL/GenBank/DDBJ whole genome shotgun (WGS) entry which is preliminary data.</text>
</comment>
<dbReference type="AlphaFoldDB" id="A0A1W0WTH6"/>
<evidence type="ECO:0000256" key="3">
    <source>
        <dbReference type="ARBA" id="ARBA00023125"/>
    </source>
</evidence>
<evidence type="ECO:0000256" key="7">
    <source>
        <dbReference type="RuleBase" id="RU000682"/>
    </source>
</evidence>
<feature type="region of interest" description="Disordered" evidence="8">
    <location>
        <begin position="23"/>
        <end position="42"/>
    </location>
</feature>
<dbReference type="InterPro" id="IPR001356">
    <property type="entry name" value="HD"/>
</dbReference>
<dbReference type="PROSITE" id="PS00027">
    <property type="entry name" value="HOMEOBOX_1"/>
    <property type="match status" value="1"/>
</dbReference>
<dbReference type="InterPro" id="IPR051440">
    <property type="entry name" value="Goosecoid-like_HB"/>
</dbReference>
<dbReference type="InterPro" id="IPR009057">
    <property type="entry name" value="Homeodomain-like_sf"/>
</dbReference>
<keyword evidence="5 6" id="KW-0539">Nucleus</keyword>
<comment type="subcellular location">
    <subcellularLocation>
        <location evidence="1 6 7">Nucleus</location>
    </subcellularLocation>
</comment>
<dbReference type="SMART" id="SM00389">
    <property type="entry name" value="HOX"/>
    <property type="match status" value="1"/>
</dbReference>
<accession>A0A1W0WTH6</accession>
<feature type="DNA-binding region" description="Homeobox" evidence="6">
    <location>
        <begin position="155"/>
        <end position="214"/>
    </location>
</feature>
<protein>
    <submittedName>
        <fullName evidence="10">Homeobox protein goosecoid</fullName>
    </submittedName>
</protein>
<reference evidence="11" key="1">
    <citation type="submission" date="2017-01" db="EMBL/GenBank/DDBJ databases">
        <title>Comparative genomics of anhydrobiosis in the tardigrade Hypsibius dujardini.</title>
        <authorList>
            <person name="Yoshida Y."/>
            <person name="Koutsovoulos G."/>
            <person name="Laetsch D."/>
            <person name="Stevens L."/>
            <person name="Kumar S."/>
            <person name="Horikawa D."/>
            <person name="Ishino K."/>
            <person name="Komine S."/>
            <person name="Tomita M."/>
            <person name="Blaxter M."/>
            <person name="Arakawa K."/>
        </authorList>
    </citation>
    <scope>NUCLEOTIDE SEQUENCE [LARGE SCALE GENOMIC DNA]</scope>
    <source>
        <strain evidence="11">Z151</strain>
    </source>
</reference>
<dbReference type="InterPro" id="IPR017970">
    <property type="entry name" value="Homeobox_CS"/>
</dbReference>
<organism evidence="10 11">
    <name type="scientific">Hypsibius exemplaris</name>
    <name type="common">Freshwater tardigrade</name>
    <dbReference type="NCBI Taxonomy" id="2072580"/>
    <lineage>
        <taxon>Eukaryota</taxon>
        <taxon>Metazoa</taxon>
        <taxon>Ecdysozoa</taxon>
        <taxon>Tardigrada</taxon>
        <taxon>Eutardigrada</taxon>
        <taxon>Parachela</taxon>
        <taxon>Hypsibioidea</taxon>
        <taxon>Hypsibiidae</taxon>
        <taxon>Hypsibius</taxon>
    </lineage>
</organism>
<sequence>MGLFTHPAMQLYLQSTSEQMKQHYVSSSSAGSSPPASSGAGGGVAGTAGNLSMFSIDNILAAPRSHLFHHHHHNSGAPSLYASSAELHHHQGLHGFGPGAVVPSSGNSSMHSNEIMQAAYQAMFPSYFAYHMNSSNLGPSLHHSHHHHHSGQKRKRRHRTIFTEEQLEYLEETFNKTHYPDVLLREELAVKVDLKEERVEVWFKNRRAKYRKQKREEQEENKKLMAEKVRRSEPARQQVAPLDVSVRGVVESSTQPSLGHDDEESNDSCSSLSDVDK</sequence>
<evidence type="ECO:0000313" key="10">
    <source>
        <dbReference type="EMBL" id="OQV18485.1"/>
    </source>
</evidence>
<evidence type="ECO:0000256" key="4">
    <source>
        <dbReference type="ARBA" id="ARBA00023155"/>
    </source>
</evidence>
<dbReference type="PANTHER" id="PTHR46643:SF1">
    <property type="entry name" value="HOMEOBOX PROTEIN GOOSECOID-2"/>
    <property type="match status" value="1"/>
</dbReference>
<feature type="region of interest" description="Disordered" evidence="8">
    <location>
        <begin position="213"/>
        <end position="277"/>
    </location>
</feature>
<dbReference type="Proteomes" id="UP000192578">
    <property type="component" value="Unassembled WGS sequence"/>
</dbReference>
<feature type="compositionally biased region" description="Polar residues" evidence="8">
    <location>
        <begin position="267"/>
        <end position="277"/>
    </location>
</feature>
<dbReference type="GO" id="GO:0000981">
    <property type="term" value="F:DNA-binding transcription factor activity, RNA polymerase II-specific"/>
    <property type="evidence" value="ECO:0007669"/>
    <property type="project" value="InterPro"/>
</dbReference>
<dbReference type="Gene3D" id="1.10.10.60">
    <property type="entry name" value="Homeodomain-like"/>
    <property type="match status" value="1"/>
</dbReference>
<dbReference type="CDD" id="cd00086">
    <property type="entry name" value="homeodomain"/>
    <property type="match status" value="1"/>
</dbReference>
<feature type="compositionally biased region" description="Low complexity" evidence="8">
    <location>
        <begin position="25"/>
        <end position="38"/>
    </location>
</feature>
<dbReference type="FunFam" id="1.10.10.60:FF:000223">
    <property type="entry name" value="Goosecoid homeobox 2"/>
    <property type="match status" value="1"/>
</dbReference>
<dbReference type="OrthoDB" id="6159439at2759"/>
<feature type="domain" description="Homeobox" evidence="9">
    <location>
        <begin position="153"/>
        <end position="213"/>
    </location>
</feature>
<dbReference type="GO" id="GO:0000978">
    <property type="term" value="F:RNA polymerase II cis-regulatory region sequence-specific DNA binding"/>
    <property type="evidence" value="ECO:0007669"/>
    <property type="project" value="TreeGrafter"/>
</dbReference>
<dbReference type="PANTHER" id="PTHR46643">
    <property type="entry name" value="HOMEOBOX PROTEIN GOOSECOID-RELATED"/>
    <property type="match status" value="1"/>
</dbReference>
<evidence type="ECO:0000259" key="9">
    <source>
        <dbReference type="PROSITE" id="PS50071"/>
    </source>
</evidence>
<dbReference type="GO" id="GO:0005634">
    <property type="term" value="C:nucleus"/>
    <property type="evidence" value="ECO:0007669"/>
    <property type="project" value="UniProtKB-SubCell"/>
</dbReference>
<name>A0A1W0WTH6_HYPEX</name>
<keyword evidence="11" id="KW-1185">Reference proteome</keyword>
<evidence type="ECO:0000256" key="2">
    <source>
        <dbReference type="ARBA" id="ARBA00006503"/>
    </source>
</evidence>
<feature type="compositionally biased region" description="Basic and acidic residues" evidence="8">
    <location>
        <begin position="214"/>
        <end position="234"/>
    </location>
</feature>
<dbReference type="EMBL" id="MTYJ01000049">
    <property type="protein sequence ID" value="OQV18485.1"/>
    <property type="molecule type" value="Genomic_DNA"/>
</dbReference>
<evidence type="ECO:0000256" key="5">
    <source>
        <dbReference type="ARBA" id="ARBA00023242"/>
    </source>
</evidence>
<evidence type="ECO:0000313" key="11">
    <source>
        <dbReference type="Proteomes" id="UP000192578"/>
    </source>
</evidence>